<dbReference type="Proteomes" id="UP000198412">
    <property type="component" value="Unassembled WGS sequence"/>
</dbReference>
<dbReference type="AlphaFoldDB" id="A0A238X4T3"/>
<evidence type="ECO:0000313" key="3">
    <source>
        <dbReference type="Proteomes" id="UP000198412"/>
    </source>
</evidence>
<evidence type="ECO:0000313" key="2">
    <source>
        <dbReference type="EMBL" id="SNR54035.1"/>
    </source>
</evidence>
<keyword evidence="3" id="KW-1185">Reference proteome</keyword>
<reference evidence="3" key="1">
    <citation type="submission" date="2017-06" db="EMBL/GenBank/DDBJ databases">
        <authorList>
            <person name="Varghese N."/>
            <person name="Submissions S."/>
        </authorList>
    </citation>
    <scope>NUCLEOTIDE SEQUENCE [LARGE SCALE GENOMIC DNA]</scope>
    <source>
        <strain evidence="3">DSM 27993</strain>
    </source>
</reference>
<evidence type="ECO:0000256" key="1">
    <source>
        <dbReference type="SAM" id="Phobius"/>
    </source>
</evidence>
<proteinExistence type="predicted"/>
<dbReference type="OrthoDB" id="1454336at2"/>
<protein>
    <submittedName>
        <fullName evidence="2">Uncharacterized protein</fullName>
    </submittedName>
</protein>
<keyword evidence="1" id="KW-1133">Transmembrane helix</keyword>
<feature type="transmembrane region" description="Helical" evidence="1">
    <location>
        <begin position="74"/>
        <end position="93"/>
    </location>
</feature>
<sequence length="94" mass="10982">MSFGSGSIPGYLERLRNSKIRKANRQKEFRGGNNYSNVKNIKTEYNFPKTSGYNFSEIKKKIRKEALLENKKQLLFWIIGAVAVLIIILLFNYY</sequence>
<dbReference type="EMBL" id="FZNX01000002">
    <property type="protein sequence ID" value="SNR54035.1"/>
    <property type="molecule type" value="Genomic_DNA"/>
</dbReference>
<keyword evidence="1" id="KW-0812">Transmembrane</keyword>
<keyword evidence="1" id="KW-0472">Membrane</keyword>
<gene>
    <name evidence="2" type="ORF">SAMN04488111_1587</name>
</gene>
<organism evidence="2 3">
    <name type="scientific">Lutibacter flavus</name>
    <dbReference type="NCBI Taxonomy" id="691689"/>
    <lineage>
        <taxon>Bacteria</taxon>
        <taxon>Pseudomonadati</taxon>
        <taxon>Bacteroidota</taxon>
        <taxon>Flavobacteriia</taxon>
        <taxon>Flavobacteriales</taxon>
        <taxon>Flavobacteriaceae</taxon>
        <taxon>Lutibacter</taxon>
    </lineage>
</organism>
<name>A0A238X4T3_9FLAO</name>
<dbReference type="RefSeq" id="WP_089377894.1">
    <property type="nucleotide sequence ID" value="NZ_FZNX01000002.1"/>
</dbReference>
<accession>A0A238X4T3</accession>